<dbReference type="Gene3D" id="1.10.260.40">
    <property type="entry name" value="lambda repressor-like DNA-binding domains"/>
    <property type="match status" value="1"/>
</dbReference>
<name>A0ABV3DLD2_9ACTN</name>
<dbReference type="RefSeq" id="WP_358357190.1">
    <property type="nucleotide sequence ID" value="NZ_JBEZFP010000066.1"/>
</dbReference>
<organism evidence="3 4">
    <name type="scientific">Streptodolium elevatio</name>
    <dbReference type="NCBI Taxonomy" id="3157996"/>
    <lineage>
        <taxon>Bacteria</taxon>
        <taxon>Bacillati</taxon>
        <taxon>Actinomycetota</taxon>
        <taxon>Actinomycetes</taxon>
        <taxon>Kitasatosporales</taxon>
        <taxon>Streptomycetaceae</taxon>
        <taxon>Streptodolium</taxon>
    </lineage>
</organism>
<gene>
    <name evidence="3" type="ORF">AB0C36_23990</name>
</gene>
<keyword evidence="1" id="KW-0238">DNA-binding</keyword>
<dbReference type="EMBL" id="JBEZFP010000066">
    <property type="protein sequence ID" value="MEU8136559.1"/>
    <property type="molecule type" value="Genomic_DNA"/>
</dbReference>
<protein>
    <submittedName>
        <fullName evidence="3">Helix-turn-helix domain-containing protein</fullName>
    </submittedName>
</protein>
<feature type="domain" description="HTH cro/C1-type" evidence="2">
    <location>
        <begin position="21"/>
        <end position="75"/>
    </location>
</feature>
<comment type="caution">
    <text evidence="3">The sequence shown here is derived from an EMBL/GenBank/DDBJ whole genome shotgun (WGS) entry which is preliminary data.</text>
</comment>
<dbReference type="InterPro" id="IPR010982">
    <property type="entry name" value="Lambda_DNA-bd_dom_sf"/>
</dbReference>
<dbReference type="SUPFAM" id="SSF47413">
    <property type="entry name" value="lambda repressor-like DNA-binding domains"/>
    <property type="match status" value="1"/>
</dbReference>
<dbReference type="InterPro" id="IPR001387">
    <property type="entry name" value="Cro/C1-type_HTH"/>
</dbReference>
<dbReference type="PANTHER" id="PTHR46797:SF1">
    <property type="entry name" value="METHYLPHOSPHONATE SYNTHASE"/>
    <property type="match status" value="1"/>
</dbReference>
<evidence type="ECO:0000259" key="2">
    <source>
        <dbReference type="PROSITE" id="PS50943"/>
    </source>
</evidence>
<dbReference type="Pfam" id="PF01381">
    <property type="entry name" value="HTH_3"/>
    <property type="match status" value="1"/>
</dbReference>
<evidence type="ECO:0000256" key="1">
    <source>
        <dbReference type="ARBA" id="ARBA00023125"/>
    </source>
</evidence>
<reference evidence="3 4" key="1">
    <citation type="submission" date="2024-06" db="EMBL/GenBank/DDBJ databases">
        <title>The Natural Products Discovery Center: Release of the First 8490 Sequenced Strains for Exploring Actinobacteria Biosynthetic Diversity.</title>
        <authorList>
            <person name="Kalkreuter E."/>
            <person name="Kautsar S.A."/>
            <person name="Yang D."/>
            <person name="Bader C.D."/>
            <person name="Teijaro C.N."/>
            <person name="Fluegel L."/>
            <person name="Davis C.M."/>
            <person name="Simpson J.R."/>
            <person name="Lauterbach L."/>
            <person name="Steele A.D."/>
            <person name="Gui C."/>
            <person name="Meng S."/>
            <person name="Li G."/>
            <person name="Viehrig K."/>
            <person name="Ye F."/>
            <person name="Su P."/>
            <person name="Kiefer A.F."/>
            <person name="Nichols A."/>
            <person name="Cepeda A.J."/>
            <person name="Yan W."/>
            <person name="Fan B."/>
            <person name="Jiang Y."/>
            <person name="Adhikari A."/>
            <person name="Zheng C.-J."/>
            <person name="Schuster L."/>
            <person name="Cowan T.M."/>
            <person name="Smanski M.J."/>
            <person name="Chevrette M.G."/>
            <person name="De Carvalho L.P.S."/>
            <person name="Shen B."/>
        </authorList>
    </citation>
    <scope>NUCLEOTIDE SEQUENCE [LARGE SCALE GENOMIC DNA]</scope>
    <source>
        <strain evidence="3 4">NPDC048946</strain>
    </source>
</reference>
<dbReference type="InterPro" id="IPR050807">
    <property type="entry name" value="TransReg_Diox_bact_type"/>
</dbReference>
<dbReference type="CDD" id="cd00093">
    <property type="entry name" value="HTH_XRE"/>
    <property type="match status" value="1"/>
</dbReference>
<proteinExistence type="predicted"/>
<accession>A0ABV3DLD2</accession>
<dbReference type="Proteomes" id="UP001551482">
    <property type="component" value="Unassembled WGS sequence"/>
</dbReference>
<dbReference type="PROSITE" id="PS50943">
    <property type="entry name" value="HTH_CROC1"/>
    <property type="match status" value="1"/>
</dbReference>
<dbReference type="PANTHER" id="PTHR46797">
    <property type="entry name" value="HTH-TYPE TRANSCRIPTIONAL REGULATOR"/>
    <property type="match status" value="1"/>
</dbReference>
<dbReference type="SMART" id="SM00530">
    <property type="entry name" value="HTH_XRE"/>
    <property type="match status" value="1"/>
</dbReference>
<keyword evidence="4" id="KW-1185">Reference proteome</keyword>
<evidence type="ECO:0000313" key="4">
    <source>
        <dbReference type="Proteomes" id="UP001551482"/>
    </source>
</evidence>
<evidence type="ECO:0000313" key="3">
    <source>
        <dbReference type="EMBL" id="MEU8136559.1"/>
    </source>
</evidence>
<sequence>MPPDSRPDWVRERTRALGVRIRGARLDADLTQEELAHLAGVTKMTIYRIEYGLTDPSLSVLLEIAHAVRIPLRDLIG</sequence>